<dbReference type="InterPro" id="IPR000863">
    <property type="entry name" value="Sulfotransferase_dom"/>
</dbReference>
<dbReference type="STRING" id="568069.A0A1J1J5J3"/>
<organism evidence="4 5">
    <name type="scientific">Clunio marinus</name>
    <dbReference type="NCBI Taxonomy" id="568069"/>
    <lineage>
        <taxon>Eukaryota</taxon>
        <taxon>Metazoa</taxon>
        <taxon>Ecdysozoa</taxon>
        <taxon>Arthropoda</taxon>
        <taxon>Hexapoda</taxon>
        <taxon>Insecta</taxon>
        <taxon>Pterygota</taxon>
        <taxon>Neoptera</taxon>
        <taxon>Endopterygota</taxon>
        <taxon>Diptera</taxon>
        <taxon>Nematocera</taxon>
        <taxon>Chironomoidea</taxon>
        <taxon>Chironomidae</taxon>
        <taxon>Clunio</taxon>
    </lineage>
</organism>
<evidence type="ECO:0000256" key="1">
    <source>
        <dbReference type="ARBA" id="ARBA00005771"/>
    </source>
</evidence>
<name>A0A1J1J5J3_9DIPT</name>
<proteinExistence type="inferred from homology"/>
<protein>
    <submittedName>
        <fullName evidence="4">CLUMA_CG020642, isoform A</fullName>
    </submittedName>
</protein>
<dbReference type="InterPro" id="IPR027417">
    <property type="entry name" value="P-loop_NTPase"/>
</dbReference>
<evidence type="ECO:0000259" key="3">
    <source>
        <dbReference type="Pfam" id="PF00685"/>
    </source>
</evidence>
<evidence type="ECO:0000313" key="4">
    <source>
        <dbReference type="EMBL" id="CRL07685.1"/>
    </source>
</evidence>
<dbReference type="GO" id="GO:0008146">
    <property type="term" value="F:sulfotransferase activity"/>
    <property type="evidence" value="ECO:0007669"/>
    <property type="project" value="InterPro"/>
</dbReference>
<feature type="domain" description="Sulfotransferase" evidence="3">
    <location>
        <begin position="67"/>
        <end position="339"/>
    </location>
</feature>
<dbReference type="Proteomes" id="UP000183832">
    <property type="component" value="Unassembled WGS sequence"/>
</dbReference>
<dbReference type="SUPFAM" id="SSF52540">
    <property type="entry name" value="P-loop containing nucleoside triphosphate hydrolases"/>
    <property type="match status" value="1"/>
</dbReference>
<sequence length="345" mass="41238">MEFNNNKGENKFPYEITEAEEDVREQFIKDFHGQPTGYVQIGPEKWFLPDKFRHCANEIYNFEARSNDVFICTYPRSGTTWTQEMIWLICNDLDYEKAQKITLNERFPFFEFHLYMHDQMKAKFLEENEEEWKKDFIEKISVPGYKFLPEMTQQRFVKTHLPFKLLPPSIMEKRAKVVYVARHPKDVVVSYYHLNKLYRTQGYVNDFNTFFEYFTKDLLHWSPYFEHIKDAWSHRHDENVLFLFYEDLIKDLESSLKQLACFLGKPLKEEHLPKLLDHLSIQNFKNNPALNGKDLIDVKVLATGAQGFVRLGSTEKNSELTSEMSQKIEKWIEANLKDSDFKFRV</sequence>
<dbReference type="AlphaFoldDB" id="A0A1J1J5J3"/>
<dbReference type="Gene3D" id="3.40.50.300">
    <property type="entry name" value="P-loop containing nucleotide triphosphate hydrolases"/>
    <property type="match status" value="1"/>
</dbReference>
<accession>A0A1J1J5J3</accession>
<comment type="similarity">
    <text evidence="1">Belongs to the sulfotransferase 1 family.</text>
</comment>
<dbReference type="OrthoDB" id="205623at2759"/>
<dbReference type="EMBL" id="CVRI01000073">
    <property type="protein sequence ID" value="CRL07685.1"/>
    <property type="molecule type" value="Genomic_DNA"/>
</dbReference>
<keyword evidence="2" id="KW-0808">Transferase</keyword>
<dbReference type="PANTHER" id="PTHR11783">
    <property type="entry name" value="SULFOTRANSFERASE SULT"/>
    <property type="match status" value="1"/>
</dbReference>
<evidence type="ECO:0000256" key="2">
    <source>
        <dbReference type="ARBA" id="ARBA00022679"/>
    </source>
</evidence>
<gene>
    <name evidence="4" type="ORF">CLUMA_CG020642</name>
</gene>
<reference evidence="4 5" key="1">
    <citation type="submission" date="2015-04" db="EMBL/GenBank/DDBJ databases">
        <authorList>
            <person name="Syromyatnikov M.Y."/>
            <person name="Popov V.N."/>
        </authorList>
    </citation>
    <scope>NUCLEOTIDE SEQUENCE [LARGE SCALE GENOMIC DNA]</scope>
</reference>
<evidence type="ECO:0000313" key="5">
    <source>
        <dbReference type="Proteomes" id="UP000183832"/>
    </source>
</evidence>
<keyword evidence="5" id="KW-1185">Reference proteome</keyword>
<dbReference type="Pfam" id="PF00685">
    <property type="entry name" value="Sulfotransfer_1"/>
    <property type="match status" value="1"/>
</dbReference>